<evidence type="ECO:0000256" key="6">
    <source>
        <dbReference type="RuleBase" id="RU000394"/>
    </source>
</evidence>
<feature type="compositionally biased region" description="Low complexity" evidence="8">
    <location>
        <begin position="644"/>
        <end position="663"/>
    </location>
</feature>
<dbReference type="GO" id="GO:0007018">
    <property type="term" value="P:microtubule-based movement"/>
    <property type="evidence" value="ECO:0007669"/>
    <property type="project" value="InterPro"/>
</dbReference>
<dbReference type="InterPro" id="IPR019821">
    <property type="entry name" value="Kinesin_motor_CS"/>
</dbReference>
<evidence type="ECO:0000313" key="10">
    <source>
        <dbReference type="EMBL" id="CAE4561540.1"/>
    </source>
</evidence>
<evidence type="ECO:0000256" key="3">
    <source>
        <dbReference type="ARBA" id="ARBA00023054"/>
    </source>
</evidence>
<dbReference type="EMBL" id="HBNR01001646">
    <property type="protein sequence ID" value="CAE4561540.1"/>
    <property type="molecule type" value="Transcribed_RNA"/>
</dbReference>
<comment type="similarity">
    <text evidence="5 6">Belongs to the TRAFAC class myosin-kinesin ATPase superfamily. Kinesin family.</text>
</comment>
<keyword evidence="2 5" id="KW-0067">ATP-binding</keyword>
<keyword evidence="3 7" id="KW-0175">Coiled coil</keyword>
<keyword evidence="4 5" id="KW-0505">Motor protein</keyword>
<reference evidence="10" key="1">
    <citation type="submission" date="2021-01" db="EMBL/GenBank/DDBJ databases">
        <authorList>
            <person name="Corre E."/>
            <person name="Pelletier E."/>
            <person name="Niang G."/>
            <person name="Scheremetjew M."/>
            <person name="Finn R."/>
            <person name="Kale V."/>
            <person name="Holt S."/>
            <person name="Cochrane G."/>
            <person name="Meng A."/>
            <person name="Brown T."/>
            <person name="Cohen L."/>
        </authorList>
    </citation>
    <scope>NUCLEOTIDE SEQUENCE</scope>
    <source>
        <strain evidence="10">CCMP3105</strain>
    </source>
</reference>
<feature type="coiled-coil region" evidence="7">
    <location>
        <begin position="777"/>
        <end position="818"/>
    </location>
</feature>
<evidence type="ECO:0000256" key="7">
    <source>
        <dbReference type="SAM" id="Coils"/>
    </source>
</evidence>
<dbReference type="PRINTS" id="PR00380">
    <property type="entry name" value="KINESINHEAVY"/>
</dbReference>
<organism evidence="10">
    <name type="scientific">Alexandrium monilatum</name>
    <dbReference type="NCBI Taxonomy" id="311494"/>
    <lineage>
        <taxon>Eukaryota</taxon>
        <taxon>Sar</taxon>
        <taxon>Alveolata</taxon>
        <taxon>Dinophyceae</taxon>
        <taxon>Gonyaulacales</taxon>
        <taxon>Pyrocystaceae</taxon>
        <taxon>Alexandrium</taxon>
    </lineage>
</organism>
<proteinExistence type="inferred from homology"/>
<sequence length="893" mass="95662">MPPPPNSPREPSADSPARAASTRRRSTLRRQECCVRVVARFRPAVAEEEKKDRISFRVCHGGRAVETVDGSYHFDLDQAFSEEEGQEAVYDYVGKPIVDDVLSGYNGTAFAYGQTGSGKTYAMFGPTSGSGPPELCGIVPRAAQEIFDRIATVAGGAEGDSEFALSCSFLEVYREQMRDLLNPANQALRVKELPQRGLYVDGLSQEPVACASEVLDVVRAGSRLRSVATTRQNQHSSRSHAVLVLTVEQRLREGTERMGKLTLVDLAGSEKVSKSECVGETLEEAKKINWSLTALGKVIDALAEQRPHVPYRDSRLTRVLEEALGGNCRTTLLVAASACSQHYDETLSSLRFATRAKKVRNHAKVNYVYSSDQLLQLVAQLQLDLARARRQVAASCGVPCAGLPSSRRARGRLGQDAGSLRLAYSGSAPALGQGRVLLDMDETFCMFGEAPHECCLTPPPEEAADGYGSEDFDCTPDPEDEAWRPLALAARDAVLSMEAALVWQERALDEVELLPAQMVEQQRTASLGSATGRSGSNVSAPVEGGGDAQSTVPSMEVLAERFRALRHAVDTRGLRWRLQAEQRRAGALELELELRTRYTEELERDLEQQATARPSELLRGGPLRTDEGLGESLRRAPACQRGPAAPSSASSSSTASLARGSASPGPRGASVQARGARPGQRLGRAATAEGRIQPVPVLQRTGQDSSAASTASSSRLTALSSPLSSPVQAKGMPSGSLSEGAGEGEVLSCGGDIWAMACVGDPSVGSPERKPVRQLPDAEVQRELAAMEQLHETLKARVEQLQAEVDRKGQQLADIAVEVGCLGVSSSALRHEVRVKGALLGQLQDEAFRKEEEDEAVVERLMSKALATLATIVSPEQLAVASAEGERVALVGG</sequence>
<gene>
    <name evidence="10" type="ORF">AMON00008_LOCUS1159</name>
</gene>
<evidence type="ECO:0000256" key="8">
    <source>
        <dbReference type="SAM" id="MobiDB-lite"/>
    </source>
</evidence>
<dbReference type="PROSITE" id="PS50067">
    <property type="entry name" value="KINESIN_MOTOR_2"/>
    <property type="match status" value="1"/>
</dbReference>
<feature type="compositionally biased region" description="Low complexity" evidence="8">
    <location>
        <begin position="734"/>
        <end position="743"/>
    </location>
</feature>
<feature type="compositionally biased region" description="Low complexity" evidence="8">
    <location>
        <begin position="9"/>
        <end position="20"/>
    </location>
</feature>
<dbReference type="Pfam" id="PF00225">
    <property type="entry name" value="Kinesin"/>
    <property type="match status" value="1"/>
</dbReference>
<dbReference type="PANTHER" id="PTHR47968">
    <property type="entry name" value="CENTROMERE PROTEIN E"/>
    <property type="match status" value="1"/>
</dbReference>
<dbReference type="SMART" id="SM00129">
    <property type="entry name" value="KISc"/>
    <property type="match status" value="1"/>
</dbReference>
<dbReference type="InterPro" id="IPR036961">
    <property type="entry name" value="Kinesin_motor_dom_sf"/>
</dbReference>
<dbReference type="AlphaFoldDB" id="A0A7S4UA03"/>
<dbReference type="PANTHER" id="PTHR47968:SF75">
    <property type="entry name" value="CENTROMERE-ASSOCIATED PROTEIN E"/>
    <property type="match status" value="1"/>
</dbReference>
<feature type="compositionally biased region" description="Low complexity" evidence="8">
    <location>
        <begin position="705"/>
        <end position="726"/>
    </location>
</feature>
<evidence type="ECO:0000259" key="9">
    <source>
        <dbReference type="PROSITE" id="PS50067"/>
    </source>
</evidence>
<feature type="domain" description="Kinesin motor" evidence="9">
    <location>
        <begin position="34"/>
        <end position="359"/>
    </location>
</feature>
<dbReference type="GO" id="GO:0008017">
    <property type="term" value="F:microtubule binding"/>
    <property type="evidence" value="ECO:0007669"/>
    <property type="project" value="InterPro"/>
</dbReference>
<feature type="compositionally biased region" description="Polar residues" evidence="8">
    <location>
        <begin position="524"/>
        <end position="539"/>
    </location>
</feature>
<name>A0A7S4UA03_9DINO</name>
<feature type="region of interest" description="Disordered" evidence="8">
    <location>
        <begin position="1"/>
        <end position="27"/>
    </location>
</feature>
<evidence type="ECO:0000256" key="5">
    <source>
        <dbReference type="PROSITE-ProRule" id="PRU00283"/>
    </source>
</evidence>
<evidence type="ECO:0000256" key="1">
    <source>
        <dbReference type="ARBA" id="ARBA00022741"/>
    </source>
</evidence>
<dbReference type="GO" id="GO:0005874">
    <property type="term" value="C:microtubule"/>
    <property type="evidence" value="ECO:0007669"/>
    <property type="project" value="UniProtKB-KW"/>
</dbReference>
<keyword evidence="6" id="KW-0493">Microtubule</keyword>
<feature type="region of interest" description="Disordered" evidence="8">
    <location>
        <begin position="604"/>
        <end position="743"/>
    </location>
</feature>
<dbReference type="InterPro" id="IPR027417">
    <property type="entry name" value="P-loop_NTPase"/>
</dbReference>
<evidence type="ECO:0000256" key="2">
    <source>
        <dbReference type="ARBA" id="ARBA00022840"/>
    </source>
</evidence>
<feature type="region of interest" description="Disordered" evidence="8">
    <location>
        <begin position="524"/>
        <end position="550"/>
    </location>
</feature>
<protein>
    <recommendedName>
        <fullName evidence="6">Kinesin-like protein</fullName>
    </recommendedName>
</protein>
<dbReference type="GO" id="GO:0003777">
    <property type="term" value="F:microtubule motor activity"/>
    <property type="evidence" value="ECO:0007669"/>
    <property type="project" value="InterPro"/>
</dbReference>
<dbReference type="GO" id="GO:0005524">
    <property type="term" value="F:ATP binding"/>
    <property type="evidence" value="ECO:0007669"/>
    <property type="project" value="UniProtKB-UniRule"/>
</dbReference>
<dbReference type="InterPro" id="IPR001752">
    <property type="entry name" value="Kinesin_motor_dom"/>
</dbReference>
<keyword evidence="1 5" id="KW-0547">Nucleotide-binding</keyword>
<dbReference type="Gene3D" id="3.40.850.10">
    <property type="entry name" value="Kinesin motor domain"/>
    <property type="match status" value="1"/>
</dbReference>
<dbReference type="CDD" id="cd00106">
    <property type="entry name" value="KISc"/>
    <property type="match status" value="1"/>
</dbReference>
<feature type="binding site" evidence="5">
    <location>
        <begin position="113"/>
        <end position="120"/>
    </location>
    <ligand>
        <name>ATP</name>
        <dbReference type="ChEBI" id="CHEBI:30616"/>
    </ligand>
</feature>
<evidence type="ECO:0000256" key="4">
    <source>
        <dbReference type="ARBA" id="ARBA00023175"/>
    </source>
</evidence>
<dbReference type="PROSITE" id="PS00411">
    <property type="entry name" value="KINESIN_MOTOR_1"/>
    <property type="match status" value="1"/>
</dbReference>
<dbReference type="InterPro" id="IPR027640">
    <property type="entry name" value="Kinesin-like_fam"/>
</dbReference>
<accession>A0A7S4UA03</accession>
<dbReference type="SUPFAM" id="SSF52540">
    <property type="entry name" value="P-loop containing nucleoside triphosphate hydrolases"/>
    <property type="match status" value="1"/>
</dbReference>